<dbReference type="GO" id="GO:0003952">
    <property type="term" value="F:NAD+ synthase (glutamine-hydrolyzing) activity"/>
    <property type="evidence" value="ECO:0007669"/>
    <property type="project" value="UniProtKB-UniRule"/>
</dbReference>
<dbReference type="AlphaFoldDB" id="A0A5K1IRW2"/>
<proteinExistence type="inferred from homology"/>
<dbReference type="InterPro" id="IPR014445">
    <property type="entry name" value="Gln-dep_NAD_synthase"/>
</dbReference>
<evidence type="ECO:0000256" key="8">
    <source>
        <dbReference type="PIRNR" id="PIRNR006630"/>
    </source>
</evidence>
<dbReference type="UniPathway" id="UPA00253">
    <property type="reaction ID" value="UER00334"/>
</dbReference>
<comment type="catalytic activity">
    <reaction evidence="7 8">
        <text>deamido-NAD(+) + L-glutamine + ATP + H2O = L-glutamate + AMP + diphosphate + NAD(+) + H(+)</text>
        <dbReference type="Rhea" id="RHEA:24384"/>
        <dbReference type="ChEBI" id="CHEBI:15377"/>
        <dbReference type="ChEBI" id="CHEBI:15378"/>
        <dbReference type="ChEBI" id="CHEBI:29985"/>
        <dbReference type="ChEBI" id="CHEBI:30616"/>
        <dbReference type="ChEBI" id="CHEBI:33019"/>
        <dbReference type="ChEBI" id="CHEBI:57540"/>
        <dbReference type="ChEBI" id="CHEBI:58359"/>
        <dbReference type="ChEBI" id="CHEBI:58437"/>
        <dbReference type="ChEBI" id="CHEBI:456215"/>
        <dbReference type="EC" id="6.3.5.1"/>
    </reaction>
</comment>
<evidence type="ECO:0000256" key="9">
    <source>
        <dbReference type="RuleBase" id="RU003811"/>
    </source>
</evidence>
<evidence type="ECO:0000256" key="1">
    <source>
        <dbReference type="ARBA" id="ARBA00005188"/>
    </source>
</evidence>
<evidence type="ECO:0000256" key="3">
    <source>
        <dbReference type="ARBA" id="ARBA00022598"/>
    </source>
</evidence>
<comment type="function">
    <text evidence="7">Catalyzes the ATP-dependent amidation of deamido-NAD to form NAD. Uses L-glutamine as a nitrogen source.</text>
</comment>
<evidence type="ECO:0000256" key="2">
    <source>
        <dbReference type="ARBA" id="ARBA00007145"/>
    </source>
</evidence>
<dbReference type="Pfam" id="PF02540">
    <property type="entry name" value="NAD_synthase"/>
    <property type="match status" value="1"/>
</dbReference>
<dbReference type="GO" id="GO:0009435">
    <property type="term" value="P:NAD+ biosynthetic process"/>
    <property type="evidence" value="ECO:0007669"/>
    <property type="project" value="UniProtKB-UniRule"/>
</dbReference>
<evidence type="ECO:0000256" key="6">
    <source>
        <dbReference type="ARBA" id="ARBA00023027"/>
    </source>
</evidence>
<feature type="active site" description="Nucleophile; for glutaminase activity" evidence="7">
    <location>
        <position position="189"/>
    </location>
</feature>
<evidence type="ECO:0000313" key="12">
    <source>
        <dbReference type="Proteomes" id="UP000405524"/>
    </source>
</evidence>
<dbReference type="GO" id="GO:0004359">
    <property type="term" value="F:glutaminase activity"/>
    <property type="evidence" value="ECO:0007669"/>
    <property type="project" value="InterPro"/>
</dbReference>
<feature type="active site" description="For glutaminase activity" evidence="7">
    <location>
        <position position="130"/>
    </location>
</feature>
<dbReference type="PROSITE" id="PS50263">
    <property type="entry name" value="CN_HYDROLASE"/>
    <property type="match status" value="1"/>
</dbReference>
<comment type="similarity">
    <text evidence="9">Belongs to the NAD synthetase family.</text>
</comment>
<dbReference type="InterPro" id="IPR014729">
    <property type="entry name" value="Rossmann-like_a/b/a_fold"/>
</dbReference>
<dbReference type="Gene3D" id="1.10.10.1140">
    <property type="entry name" value="Glutamine-dependent NAD+ synthetase, C-terminal domain"/>
    <property type="match status" value="1"/>
</dbReference>
<evidence type="ECO:0000256" key="4">
    <source>
        <dbReference type="ARBA" id="ARBA00022741"/>
    </source>
</evidence>
<feature type="binding site" evidence="7">
    <location>
        <position position="217"/>
    </location>
    <ligand>
        <name>L-glutamine</name>
        <dbReference type="ChEBI" id="CHEBI:58359"/>
    </ligand>
</feature>
<feature type="active site" description="Proton acceptor; for glutaminase activity" evidence="7">
    <location>
        <position position="61"/>
    </location>
</feature>
<name>A0A5K1IRW2_9ACTN</name>
<dbReference type="InterPro" id="IPR003694">
    <property type="entry name" value="NAD_synthase"/>
</dbReference>
<dbReference type="PANTHER" id="PTHR23090:SF9">
    <property type="entry name" value="GLUTAMINE-DEPENDENT NAD(+) SYNTHETASE"/>
    <property type="match status" value="1"/>
</dbReference>
<dbReference type="SUPFAM" id="SSF52402">
    <property type="entry name" value="Adenine nucleotide alpha hydrolases-like"/>
    <property type="match status" value="1"/>
</dbReference>
<dbReference type="NCBIfam" id="NF002730">
    <property type="entry name" value="PRK02628.1"/>
    <property type="match status" value="1"/>
</dbReference>
<keyword evidence="4 7" id="KW-0547">Nucleotide-binding</keyword>
<dbReference type="SUPFAM" id="SSF56317">
    <property type="entry name" value="Carbon-nitrogen hydrolase"/>
    <property type="match status" value="1"/>
</dbReference>
<feature type="binding site" evidence="7">
    <location>
        <position position="136"/>
    </location>
    <ligand>
        <name>L-glutamine</name>
        <dbReference type="ChEBI" id="CHEBI:58359"/>
    </ligand>
</feature>
<dbReference type="InterPro" id="IPR022310">
    <property type="entry name" value="NAD/GMP_synthase"/>
</dbReference>
<feature type="binding site" evidence="7">
    <location>
        <begin position="426"/>
        <end position="433"/>
    </location>
    <ligand>
        <name>ATP</name>
        <dbReference type="ChEBI" id="CHEBI:30616"/>
    </ligand>
</feature>
<keyword evidence="5 7" id="KW-0067">ATP-binding</keyword>
<dbReference type="CDD" id="cd07570">
    <property type="entry name" value="GAT_Gln-NAD-synth"/>
    <property type="match status" value="1"/>
</dbReference>
<evidence type="ECO:0000313" key="11">
    <source>
        <dbReference type="EMBL" id="VWL90862.1"/>
    </source>
</evidence>
<dbReference type="InterPro" id="IPR036526">
    <property type="entry name" value="C-N_Hydrolase_sf"/>
</dbReference>
<dbReference type="Proteomes" id="UP000405524">
    <property type="component" value="Unassembled WGS sequence"/>
</dbReference>
<organism evidence="11 12">
    <name type="scientific">Collinsella intestinalis</name>
    <dbReference type="NCBI Taxonomy" id="147207"/>
    <lineage>
        <taxon>Bacteria</taxon>
        <taxon>Bacillati</taxon>
        <taxon>Actinomycetota</taxon>
        <taxon>Coriobacteriia</taxon>
        <taxon>Coriobacteriales</taxon>
        <taxon>Coriobacteriaceae</taxon>
        <taxon>Collinsella</taxon>
    </lineage>
</organism>
<dbReference type="NCBIfam" id="TIGR00552">
    <property type="entry name" value="nadE"/>
    <property type="match status" value="1"/>
</dbReference>
<dbReference type="GO" id="GO:0008795">
    <property type="term" value="F:NAD+ synthase activity"/>
    <property type="evidence" value="ECO:0007669"/>
    <property type="project" value="UniProtKB-UniRule"/>
</dbReference>
<dbReference type="OrthoDB" id="9760188at2"/>
<dbReference type="RefSeq" id="WP_152062961.1">
    <property type="nucleotide sequence ID" value="NZ_CABWIC010000007.1"/>
</dbReference>
<dbReference type="PANTHER" id="PTHR23090">
    <property type="entry name" value="NH 3 /GLUTAMINE-DEPENDENT NAD + SYNTHETASE"/>
    <property type="match status" value="1"/>
</dbReference>
<reference evidence="11 12" key="1">
    <citation type="submission" date="2019-10" db="EMBL/GenBank/DDBJ databases">
        <authorList>
            <person name="Wolf R A."/>
        </authorList>
    </citation>
    <scope>NUCLEOTIDE SEQUENCE [LARGE SCALE GENOMIC DNA]</scope>
    <source>
        <strain evidence="11">Collinsella_intestinalis_DSM_13632</strain>
    </source>
</reference>
<dbReference type="GeneID" id="77465184"/>
<dbReference type="CDD" id="cd00553">
    <property type="entry name" value="NAD_synthase"/>
    <property type="match status" value="1"/>
</dbReference>
<sequence>MDEVKAACQATSEIAVSDGYLRIAAATPKIRVGDVAGNAAAILECVDAAVRAGARVLALPELCLTGYTCGDLFHDRALLRAAESALAGLLEDTADTPLLFTVGLPVAHRENVYNCVAACCAGRLLGLTVKRHLPNYGEFYEQRWFAAAPMNGAGFIPFAGQDSVPLMGDIVYTCSDPGLEDVRIGVEICEDLWVPNPPSVDMALSGGATVILNASASSEVLGKSAYRRSLVSGQSARLYCAYAYANAGEGESTTDLVFSGENLIAENGSIVASTSLFSREMAVADVDLEKLMAERRRSNTWRAGEWAMGHMYEVGFSFVGAGANLSGGDVPGVIGAGRSHRGATAVSSVVCSEPDATTESPELPAEEGIELLLNSALDVLRPAPRTPFVPTDPARRAACCEEILDLQAAGLKTRLAHTGTHSAVIGLSGGLDSTLALIVTVRAFDMLGLPRTGVHAVSMPGFGTTGRTKSNAERLAEQLGVDFRTIAIGEAVRAHFTDIGHDPSVTDVTYENAQARERTQVLMDLSNELGGFVIGTGDLSELALGWATYNADHMSMYGVNAGVPKTLVRHLVSHAADSLGGEAAAILRDILDTPVSPELLPPGGDGEIAQCTEELVGPYELHDFFLFHMMRYGFAPGKIYRMACRTFAELDSDGAPAYEPATILYWLRTFYRRFFAQQFKRSCLPDGPKVGSVSVSPRGDWRMPSDASAALWLEEVDSLSA</sequence>
<dbReference type="EC" id="6.3.5.1" evidence="7 8"/>
<feature type="domain" description="CN hydrolase" evidence="10">
    <location>
        <begin position="21"/>
        <end position="288"/>
    </location>
</feature>
<comment type="similarity">
    <text evidence="2 7 8">In the C-terminal section; belongs to the NAD synthetase family.</text>
</comment>
<dbReference type="Gene3D" id="3.40.50.620">
    <property type="entry name" value="HUPs"/>
    <property type="match status" value="1"/>
</dbReference>
<dbReference type="EMBL" id="CABWIC010000007">
    <property type="protein sequence ID" value="VWL90862.1"/>
    <property type="molecule type" value="Genomic_DNA"/>
</dbReference>
<feature type="binding site" evidence="7">
    <location>
        <position position="512"/>
    </location>
    <ligand>
        <name>deamido-NAD(+)</name>
        <dbReference type="ChEBI" id="CHEBI:58437"/>
        <note>ligand shared between two neighboring subunits</note>
    </ligand>
</feature>
<dbReference type="InterPro" id="IPR003010">
    <property type="entry name" value="C-N_Hydrolase"/>
</dbReference>
<dbReference type="PIRSF" id="PIRSF006630">
    <property type="entry name" value="NADS_GAT"/>
    <property type="match status" value="1"/>
</dbReference>
<dbReference type="GO" id="GO:0005737">
    <property type="term" value="C:cytoplasm"/>
    <property type="evidence" value="ECO:0007669"/>
    <property type="project" value="InterPro"/>
</dbReference>
<evidence type="ECO:0000256" key="5">
    <source>
        <dbReference type="ARBA" id="ARBA00022840"/>
    </source>
</evidence>
<comment type="pathway">
    <text evidence="1 7 8">Cofactor biosynthesis; NAD(+) biosynthesis; NAD(+) from deamido-NAD(+) (L-Gln route): step 1/1.</text>
</comment>
<evidence type="ECO:0000259" key="10">
    <source>
        <dbReference type="PROSITE" id="PS50263"/>
    </source>
</evidence>
<dbReference type="HAMAP" id="MF_02090">
    <property type="entry name" value="NadE_glutamine_dep"/>
    <property type="match status" value="1"/>
</dbReference>
<feature type="binding site" evidence="7">
    <location>
        <position position="541"/>
    </location>
    <ligand>
        <name>deamido-NAD(+)</name>
        <dbReference type="ChEBI" id="CHEBI:58437"/>
        <note>ligand shared between two neighboring subunits</note>
    </ligand>
</feature>
<protein>
    <recommendedName>
        <fullName evidence="7 8">Glutamine-dependent NAD(+) synthetase</fullName>
        <ecNumber evidence="7 8">6.3.5.1</ecNumber>
    </recommendedName>
    <alternativeName>
        <fullName evidence="7 8">NAD(+) synthase [glutamine-hydrolyzing]</fullName>
    </alternativeName>
</protein>
<feature type="binding site" evidence="7">
    <location>
        <position position="680"/>
    </location>
    <ligand>
        <name>deamido-NAD(+)</name>
        <dbReference type="ChEBI" id="CHEBI:58437"/>
        <note>ligand shared between two neighboring subunits</note>
    </ligand>
</feature>
<dbReference type="GO" id="GO:0005524">
    <property type="term" value="F:ATP binding"/>
    <property type="evidence" value="ECO:0007669"/>
    <property type="project" value="UniProtKB-UniRule"/>
</dbReference>
<gene>
    <name evidence="11" type="primary">nadE_1</name>
    <name evidence="7" type="synonym">nadE</name>
    <name evidence="11" type="ORF">JKKLCJKK_00192</name>
</gene>
<feature type="binding site" evidence="7">
    <location>
        <begin position="546"/>
        <end position="549"/>
    </location>
    <ligand>
        <name>deamido-NAD(+)</name>
        <dbReference type="ChEBI" id="CHEBI:58437"/>
        <note>ligand shared between two neighboring subunits</note>
    </ligand>
</feature>
<feature type="binding site" evidence="7">
    <location>
        <position position="536"/>
    </location>
    <ligand>
        <name>ATP</name>
        <dbReference type="ChEBI" id="CHEBI:30616"/>
    </ligand>
</feature>
<keyword evidence="3 7" id="KW-0436">Ligase</keyword>
<dbReference type="Gene3D" id="3.60.110.10">
    <property type="entry name" value="Carbon-nitrogen hydrolase"/>
    <property type="match status" value="1"/>
</dbReference>
<feature type="binding site" evidence="7">
    <location>
        <position position="223"/>
    </location>
    <ligand>
        <name>L-glutamine</name>
        <dbReference type="ChEBI" id="CHEBI:58359"/>
    </ligand>
</feature>
<keyword evidence="6 7" id="KW-0520">NAD</keyword>
<evidence type="ECO:0000256" key="7">
    <source>
        <dbReference type="HAMAP-Rule" id="MF_02090"/>
    </source>
</evidence>
<dbReference type="FunFam" id="1.10.10.1140:FF:000001">
    <property type="entry name" value="Glutamine-dependent NAD(+) synthetase"/>
    <property type="match status" value="1"/>
</dbReference>
<dbReference type="Pfam" id="PF00795">
    <property type="entry name" value="CN_hydrolase"/>
    <property type="match status" value="1"/>
</dbReference>
<dbReference type="InterPro" id="IPR041856">
    <property type="entry name" value="NAD+_synth_C"/>
</dbReference>
<accession>A0A5K1IRW2</accession>